<protein>
    <submittedName>
        <fullName evidence="2">Uncharacterized protein</fullName>
    </submittedName>
</protein>
<feature type="region of interest" description="Disordered" evidence="1">
    <location>
        <begin position="1"/>
        <end position="27"/>
    </location>
</feature>
<name>A0A1W6MQ81_9HYPH</name>
<sequence>MLHLEGPEHREMVSANPGRDKRKHDFGAISYRSDDFRSSRKRAEARCEKRKPVFRSTCSFA</sequence>
<dbReference type="Proteomes" id="UP000193978">
    <property type="component" value="Chromosome"/>
</dbReference>
<proteinExistence type="predicted"/>
<keyword evidence="3" id="KW-1185">Reference proteome</keyword>
<dbReference type="AlphaFoldDB" id="A0A1W6MQ81"/>
<organism evidence="2 3">
    <name type="scientific">Methylocystis bryophila</name>
    <dbReference type="NCBI Taxonomy" id="655015"/>
    <lineage>
        <taxon>Bacteria</taxon>
        <taxon>Pseudomonadati</taxon>
        <taxon>Pseudomonadota</taxon>
        <taxon>Alphaproteobacteria</taxon>
        <taxon>Hyphomicrobiales</taxon>
        <taxon>Methylocystaceae</taxon>
        <taxon>Methylocystis</taxon>
    </lineage>
</organism>
<gene>
    <name evidence="2" type="ORF">B1812_00240</name>
</gene>
<dbReference type="KEGG" id="mbry:B1812_00240"/>
<accession>A0A1W6MQ81</accession>
<feature type="compositionally biased region" description="Basic and acidic residues" evidence="1">
    <location>
        <begin position="1"/>
        <end position="12"/>
    </location>
</feature>
<dbReference type="EMBL" id="CP019948">
    <property type="protein sequence ID" value="ARN79753.1"/>
    <property type="molecule type" value="Genomic_DNA"/>
</dbReference>
<evidence type="ECO:0000256" key="1">
    <source>
        <dbReference type="SAM" id="MobiDB-lite"/>
    </source>
</evidence>
<reference evidence="2 3" key="1">
    <citation type="submission" date="2017-02" db="EMBL/GenBank/DDBJ databases">
        <authorList>
            <person name="Peterson S.W."/>
        </authorList>
    </citation>
    <scope>NUCLEOTIDE SEQUENCE [LARGE SCALE GENOMIC DNA]</scope>
    <source>
        <strain evidence="2 3">S285</strain>
    </source>
</reference>
<evidence type="ECO:0000313" key="3">
    <source>
        <dbReference type="Proteomes" id="UP000193978"/>
    </source>
</evidence>
<dbReference type="STRING" id="655015.B1812_00240"/>
<evidence type="ECO:0000313" key="2">
    <source>
        <dbReference type="EMBL" id="ARN79753.1"/>
    </source>
</evidence>